<evidence type="ECO:0000256" key="2">
    <source>
        <dbReference type="ARBA" id="ARBA00023002"/>
    </source>
</evidence>
<dbReference type="PANTHER" id="PTHR43673:SF10">
    <property type="entry name" value="NADH DEHYDROGENASE_NAD(P)H NITROREDUCTASE XCC3605-RELATED"/>
    <property type="match status" value="1"/>
</dbReference>
<evidence type="ECO:0000256" key="1">
    <source>
        <dbReference type="ARBA" id="ARBA00007118"/>
    </source>
</evidence>
<comment type="caution">
    <text evidence="4">The sequence shown here is derived from an EMBL/GenBank/DDBJ whole genome shotgun (WGS) entry which is preliminary data.</text>
</comment>
<evidence type="ECO:0000259" key="3">
    <source>
        <dbReference type="Pfam" id="PF00881"/>
    </source>
</evidence>
<comment type="similarity">
    <text evidence="1">Belongs to the nitroreductase family.</text>
</comment>
<reference evidence="4 5" key="1">
    <citation type="submission" date="2024-03" db="EMBL/GenBank/DDBJ databases">
        <title>Sequence of Lycoming College Course Isolates.</title>
        <authorList>
            <person name="Plotts O."/>
            <person name="Newman J."/>
        </authorList>
    </citation>
    <scope>NUCLEOTIDE SEQUENCE [LARGE SCALE GENOMIC DNA]</scope>
    <source>
        <strain evidence="4 5">CJB-3</strain>
    </source>
</reference>
<keyword evidence="5" id="KW-1185">Reference proteome</keyword>
<dbReference type="SUPFAM" id="SSF55469">
    <property type="entry name" value="FMN-dependent nitroreductase-like"/>
    <property type="match status" value="1"/>
</dbReference>
<dbReference type="Proteomes" id="UP001378956">
    <property type="component" value="Unassembled WGS sequence"/>
</dbReference>
<dbReference type="Gene3D" id="3.40.109.10">
    <property type="entry name" value="NADH Oxidase"/>
    <property type="match status" value="1"/>
</dbReference>
<protein>
    <submittedName>
        <fullName evidence="4">Nitroreductase family protein</fullName>
    </submittedName>
</protein>
<name>A0ABU8NVL7_9SPHI</name>
<feature type="domain" description="Nitroreductase" evidence="3">
    <location>
        <begin position="162"/>
        <end position="214"/>
    </location>
</feature>
<evidence type="ECO:0000313" key="4">
    <source>
        <dbReference type="EMBL" id="MEJ2905701.1"/>
    </source>
</evidence>
<sequence length="327" mass="37913">MSFIKKIVPKKVKIIAKLSKLYAYDFNRFIKNSNVYQTFDTENKLKGKLTIYYHVLEKGLTMPDTRLGFGEPVVLELIDMMNMYLDKKYNLSSLEFVHSMNVLEEYVEFHDKKSFALKQAITDQVAKLRLRITAYETPKQFEFDRDVYFAHRESSFDKFCLSRYSSRNYSDVLIPEEVLMKCVRLALKSPTSCNRQVNRIYMVRSAEMKQEVLKLQYGNRGFGHLADTLFVITADISVFQGPNDRNESFVNSGMFAMSLLYALHRYDIGACPLNWSVEVHRDLKLRQLLGIPNNERVGLVVSCGYLPEKIKIASSPRLDAEEVVKIL</sequence>
<keyword evidence="2" id="KW-0560">Oxidoreductase</keyword>
<proteinExistence type="inferred from homology"/>
<dbReference type="InterPro" id="IPR000415">
    <property type="entry name" value="Nitroreductase-like"/>
</dbReference>
<dbReference type="EMBL" id="JBBEUB010000014">
    <property type="protein sequence ID" value="MEJ2905701.1"/>
    <property type="molecule type" value="Genomic_DNA"/>
</dbReference>
<accession>A0ABU8NVL7</accession>
<gene>
    <name evidence="4" type="ORF">WAE58_24870</name>
</gene>
<dbReference type="InterPro" id="IPR029479">
    <property type="entry name" value="Nitroreductase"/>
</dbReference>
<feature type="domain" description="Nitroreductase" evidence="3">
    <location>
        <begin position="218"/>
        <end position="305"/>
    </location>
</feature>
<evidence type="ECO:0000313" key="5">
    <source>
        <dbReference type="Proteomes" id="UP001378956"/>
    </source>
</evidence>
<dbReference type="Pfam" id="PF00881">
    <property type="entry name" value="Nitroreductase"/>
    <property type="match status" value="2"/>
</dbReference>
<dbReference type="PANTHER" id="PTHR43673">
    <property type="entry name" value="NAD(P)H NITROREDUCTASE YDGI-RELATED"/>
    <property type="match status" value="1"/>
</dbReference>
<dbReference type="CDD" id="cd02062">
    <property type="entry name" value="Nitro_FMN_reductase"/>
    <property type="match status" value="1"/>
</dbReference>
<dbReference type="RefSeq" id="WP_288883500.1">
    <property type="nucleotide sequence ID" value="NZ_CBFGNQ010000009.1"/>
</dbReference>
<organism evidence="4 5">
    <name type="scientific">Pedobacter panaciterrae</name>
    <dbReference type="NCBI Taxonomy" id="363849"/>
    <lineage>
        <taxon>Bacteria</taxon>
        <taxon>Pseudomonadati</taxon>
        <taxon>Bacteroidota</taxon>
        <taxon>Sphingobacteriia</taxon>
        <taxon>Sphingobacteriales</taxon>
        <taxon>Sphingobacteriaceae</taxon>
        <taxon>Pedobacter</taxon>
    </lineage>
</organism>